<keyword evidence="2" id="KW-1133">Transmembrane helix</keyword>
<protein>
    <recommendedName>
        <fullName evidence="3">RING-type domain-containing protein</fullName>
    </recommendedName>
</protein>
<feature type="transmembrane region" description="Helical" evidence="2">
    <location>
        <begin position="286"/>
        <end position="308"/>
    </location>
</feature>
<dbReference type="Pfam" id="PF13639">
    <property type="entry name" value="zf-RING_2"/>
    <property type="match status" value="1"/>
</dbReference>
<evidence type="ECO:0000259" key="3">
    <source>
        <dbReference type="PROSITE" id="PS50089"/>
    </source>
</evidence>
<comment type="caution">
    <text evidence="4">The sequence shown here is derived from an EMBL/GenBank/DDBJ whole genome shotgun (WGS) entry which is preliminary data.</text>
</comment>
<proteinExistence type="predicted"/>
<dbReference type="InterPro" id="IPR001841">
    <property type="entry name" value="Znf_RING"/>
</dbReference>
<dbReference type="SMART" id="SM00184">
    <property type="entry name" value="RING"/>
    <property type="match status" value="1"/>
</dbReference>
<dbReference type="GO" id="GO:0090734">
    <property type="term" value="C:site of DNA damage"/>
    <property type="evidence" value="ECO:0007669"/>
    <property type="project" value="TreeGrafter"/>
</dbReference>
<keyword evidence="1" id="KW-0863">Zinc-finger</keyword>
<dbReference type="Proteomes" id="UP000688137">
    <property type="component" value="Unassembled WGS sequence"/>
</dbReference>
<feature type="domain" description="RING-type" evidence="3">
    <location>
        <begin position="364"/>
        <end position="404"/>
    </location>
</feature>
<sequence>MIQILLLYSIVVSAQKLLKTLELDVNNKISGIINVEKNDENLLIVFYFDTATYPIALVSQEEIQDSDFNTTVKPIFIESKKVVFFDYESIQTHYSTHMVELKYMENIYYYAKDRFGPFKLKIQVYSKPHSICINNCQGFLINSIKQRSKCNKKCECESGYFGSYCQFEIINIEQDVNYKIHLIPHKAVYLSFQLEQEAILIADDVIDPITASFGVQGKKGFEIPDQTSYTAILHSQLSLTKLIQNLKLQFKDAKTLIIGLYSRKDQIINVTLKQEQTASIWSGNCLFLAFASFNIIIIILCFGITNLCRQKEITVKKKRKIKIRPPKIEDPKNFSGSFFNKYFEIYDYEDFIQINPQYNQNTQCVVCMEDLNQKEISITPCGHIFHYQCLKKWLMRILNCPSCRFQITYQQVVEGGWIGSKILQNPLCQQQNCKSHSGIQRSNSLIENNENTDNVQMVEKGDDNCKCLNKEF</sequence>
<dbReference type="AlphaFoldDB" id="A0A8S1JVL2"/>
<gene>
    <name evidence="4" type="ORF">PPRIM_AZ9-3.1.T0100416</name>
</gene>
<keyword evidence="2" id="KW-0812">Transmembrane</keyword>
<dbReference type="GO" id="GO:0008270">
    <property type="term" value="F:zinc ion binding"/>
    <property type="evidence" value="ECO:0007669"/>
    <property type="project" value="UniProtKB-KW"/>
</dbReference>
<dbReference type="InterPro" id="IPR052639">
    <property type="entry name" value="TRAIP_ubiq-protein_ligase"/>
</dbReference>
<dbReference type="EMBL" id="CAJJDM010000007">
    <property type="protein sequence ID" value="CAD8046521.1"/>
    <property type="molecule type" value="Genomic_DNA"/>
</dbReference>
<dbReference type="PANTHER" id="PTHR46569">
    <property type="entry name" value="E3 UBIQUITIN-PROTEIN LIGASE TRAIP"/>
    <property type="match status" value="1"/>
</dbReference>
<dbReference type="GO" id="GO:0061630">
    <property type="term" value="F:ubiquitin protein ligase activity"/>
    <property type="evidence" value="ECO:0007669"/>
    <property type="project" value="TreeGrafter"/>
</dbReference>
<dbReference type="GO" id="GO:0031297">
    <property type="term" value="P:replication fork processing"/>
    <property type="evidence" value="ECO:0007669"/>
    <property type="project" value="TreeGrafter"/>
</dbReference>
<dbReference type="PANTHER" id="PTHR46569:SF1">
    <property type="entry name" value="E3 UBIQUITIN-PROTEIN LIGASE RFWD3-RELATED"/>
    <property type="match status" value="1"/>
</dbReference>
<evidence type="ECO:0000313" key="5">
    <source>
        <dbReference type="Proteomes" id="UP000688137"/>
    </source>
</evidence>
<name>A0A8S1JVL2_PARPR</name>
<dbReference type="PROSITE" id="PS50089">
    <property type="entry name" value="ZF_RING_2"/>
    <property type="match status" value="1"/>
</dbReference>
<dbReference type="GO" id="GO:0005634">
    <property type="term" value="C:nucleus"/>
    <property type="evidence" value="ECO:0007669"/>
    <property type="project" value="TreeGrafter"/>
</dbReference>
<keyword evidence="2" id="KW-0472">Membrane</keyword>
<evidence type="ECO:0000313" key="4">
    <source>
        <dbReference type="EMBL" id="CAD8046521.1"/>
    </source>
</evidence>
<dbReference type="OMA" id="WLMRILN"/>
<evidence type="ECO:0000256" key="1">
    <source>
        <dbReference type="PROSITE-ProRule" id="PRU00175"/>
    </source>
</evidence>
<dbReference type="GO" id="GO:0016567">
    <property type="term" value="P:protein ubiquitination"/>
    <property type="evidence" value="ECO:0007669"/>
    <property type="project" value="TreeGrafter"/>
</dbReference>
<keyword evidence="5" id="KW-1185">Reference proteome</keyword>
<accession>A0A8S1JVL2</accession>
<organism evidence="4 5">
    <name type="scientific">Paramecium primaurelia</name>
    <dbReference type="NCBI Taxonomy" id="5886"/>
    <lineage>
        <taxon>Eukaryota</taxon>
        <taxon>Sar</taxon>
        <taxon>Alveolata</taxon>
        <taxon>Ciliophora</taxon>
        <taxon>Intramacronucleata</taxon>
        <taxon>Oligohymenophorea</taxon>
        <taxon>Peniculida</taxon>
        <taxon>Parameciidae</taxon>
        <taxon>Paramecium</taxon>
    </lineage>
</organism>
<evidence type="ECO:0000256" key="2">
    <source>
        <dbReference type="SAM" id="Phobius"/>
    </source>
</evidence>
<reference evidence="4" key="1">
    <citation type="submission" date="2021-01" db="EMBL/GenBank/DDBJ databases">
        <authorList>
            <consortium name="Genoscope - CEA"/>
            <person name="William W."/>
        </authorList>
    </citation>
    <scope>NUCLEOTIDE SEQUENCE</scope>
</reference>
<keyword evidence="1" id="KW-0479">Metal-binding</keyword>
<keyword evidence="1" id="KW-0862">Zinc</keyword>